<keyword evidence="1" id="KW-0560">Oxidoreductase</keyword>
<name>A0A6M8HR40_9PROT</name>
<dbReference type="SUPFAM" id="SSF50129">
    <property type="entry name" value="GroES-like"/>
    <property type="match status" value="1"/>
</dbReference>
<evidence type="ECO:0000313" key="3">
    <source>
        <dbReference type="EMBL" id="QKE90745.1"/>
    </source>
</evidence>
<dbReference type="Proteomes" id="UP000500767">
    <property type="component" value="Chromosome"/>
</dbReference>
<evidence type="ECO:0000313" key="4">
    <source>
        <dbReference type="Proteomes" id="UP000500767"/>
    </source>
</evidence>
<dbReference type="EMBL" id="CP053708">
    <property type="protein sequence ID" value="QKE90745.1"/>
    <property type="molecule type" value="Genomic_DNA"/>
</dbReference>
<dbReference type="InterPro" id="IPR013149">
    <property type="entry name" value="ADH-like_C"/>
</dbReference>
<evidence type="ECO:0000256" key="1">
    <source>
        <dbReference type="ARBA" id="ARBA00023002"/>
    </source>
</evidence>
<reference evidence="3 4" key="1">
    <citation type="journal article" date="2014" name="World J. Microbiol. Biotechnol.">
        <title>Biodiversity and physiological characteristics of Antarctic and Arctic lichens-associated bacteria.</title>
        <authorList>
            <person name="Lee Y.M."/>
            <person name="Kim E.H."/>
            <person name="Lee H.K."/>
            <person name="Hong S.G."/>
        </authorList>
    </citation>
    <scope>NUCLEOTIDE SEQUENCE [LARGE SCALE GENOMIC DNA]</scope>
    <source>
        <strain evidence="3 4">PAMC 26569</strain>
    </source>
</reference>
<evidence type="ECO:0000259" key="2">
    <source>
        <dbReference type="SMART" id="SM00829"/>
    </source>
</evidence>
<dbReference type="PANTHER" id="PTHR43205">
    <property type="entry name" value="PROSTAGLANDIN REDUCTASE"/>
    <property type="match status" value="1"/>
</dbReference>
<dbReference type="InterPro" id="IPR011032">
    <property type="entry name" value="GroES-like_sf"/>
</dbReference>
<organism evidence="3 4">
    <name type="scientific">Lichenicola cladoniae</name>
    <dbReference type="NCBI Taxonomy" id="1484109"/>
    <lineage>
        <taxon>Bacteria</taxon>
        <taxon>Pseudomonadati</taxon>
        <taxon>Pseudomonadota</taxon>
        <taxon>Alphaproteobacteria</taxon>
        <taxon>Acetobacterales</taxon>
        <taxon>Acetobacteraceae</taxon>
        <taxon>Lichenicola</taxon>
    </lineage>
</organism>
<dbReference type="Gene3D" id="3.90.180.10">
    <property type="entry name" value="Medium-chain alcohol dehydrogenases, catalytic domain"/>
    <property type="match status" value="1"/>
</dbReference>
<dbReference type="CDD" id="cd05288">
    <property type="entry name" value="PGDH"/>
    <property type="match status" value="1"/>
</dbReference>
<protein>
    <submittedName>
        <fullName evidence="3">NADP-dependent oxidoreductase</fullName>
    </submittedName>
</protein>
<dbReference type="FunFam" id="3.40.50.720:FF:000121">
    <property type="entry name" value="Prostaglandin reductase 2"/>
    <property type="match status" value="1"/>
</dbReference>
<gene>
    <name evidence="3" type="ORF">HN018_12470</name>
</gene>
<dbReference type="KEGG" id="lck:HN018_12470"/>
<dbReference type="InterPro" id="IPR041694">
    <property type="entry name" value="ADH_N_2"/>
</dbReference>
<feature type="domain" description="Enoyl reductase (ER)" evidence="2">
    <location>
        <begin position="17"/>
        <end position="330"/>
    </location>
</feature>
<dbReference type="Pfam" id="PF16884">
    <property type="entry name" value="ADH_N_2"/>
    <property type="match status" value="1"/>
</dbReference>
<dbReference type="RefSeq" id="WP_171836374.1">
    <property type="nucleotide sequence ID" value="NZ_CP053708.1"/>
</dbReference>
<dbReference type="InterPro" id="IPR036291">
    <property type="entry name" value="NAD(P)-bd_dom_sf"/>
</dbReference>
<dbReference type="InterPro" id="IPR045010">
    <property type="entry name" value="MDR_fam"/>
</dbReference>
<keyword evidence="4" id="KW-1185">Reference proteome</keyword>
<dbReference type="SMART" id="SM00829">
    <property type="entry name" value="PKS_ER"/>
    <property type="match status" value="1"/>
</dbReference>
<dbReference type="GO" id="GO:0016628">
    <property type="term" value="F:oxidoreductase activity, acting on the CH-CH group of donors, NAD or NADP as acceptor"/>
    <property type="evidence" value="ECO:0007669"/>
    <property type="project" value="InterPro"/>
</dbReference>
<dbReference type="InterPro" id="IPR020843">
    <property type="entry name" value="ER"/>
</dbReference>
<dbReference type="AlphaFoldDB" id="A0A6M8HR40"/>
<sequence>MTQSVRQSIIFAKRPAGAITDDTFIVRSSTIPDPGPGEVLTRTLWLSIDPYMRGRLNEGATYTTGTPLGSVMTGETIGEVVASAHPNFAPGDIVAGAFGWETHILSGGDGLTRVPRDGAPLSTYLGVLGMPGTTAYSGMKDIGQPKPGETVVVSAACGPVGATAGQIARRAGARVIGIAGGPEKCRWVTETARFDACLNHRGDLDAQLDEACPDGVDVYFENVGGAVQAAILKRLNTHARVPVCGLVAQYDDPDPRPVLNLNLLLYKRARFEGFIVGDKPGRFAEWRTLAAPLVASGELRYCEEIVDGLDNAPAALRGQLTGRNFGKLLVKVADL</sequence>
<dbReference type="SUPFAM" id="SSF51735">
    <property type="entry name" value="NAD(P)-binding Rossmann-fold domains"/>
    <property type="match status" value="1"/>
</dbReference>
<accession>A0A6M8HR40</accession>
<dbReference type="Gene3D" id="3.40.50.720">
    <property type="entry name" value="NAD(P)-binding Rossmann-like Domain"/>
    <property type="match status" value="1"/>
</dbReference>
<proteinExistence type="predicted"/>
<dbReference type="Pfam" id="PF00107">
    <property type="entry name" value="ADH_zinc_N"/>
    <property type="match status" value="1"/>
</dbReference>
<dbReference type="PANTHER" id="PTHR43205:SF7">
    <property type="entry name" value="PROSTAGLANDIN REDUCTASE 1"/>
    <property type="match status" value="1"/>
</dbReference>